<evidence type="ECO:0000313" key="10">
    <source>
        <dbReference type="EMBL" id="EAU33867.1"/>
    </source>
</evidence>
<dbReference type="GO" id="GO:0016020">
    <property type="term" value="C:membrane"/>
    <property type="evidence" value="ECO:0007669"/>
    <property type="project" value="UniProtKB-SubCell"/>
</dbReference>
<evidence type="ECO:0000256" key="2">
    <source>
        <dbReference type="ARBA" id="ARBA00022692"/>
    </source>
</evidence>
<dbReference type="OMA" id="LRWIHIP"/>
<dbReference type="Gene3D" id="1.20.58.340">
    <property type="entry name" value="Magnesium transport protein CorA, transmembrane region"/>
    <property type="match status" value="1"/>
</dbReference>
<evidence type="ECO:0000256" key="8">
    <source>
        <dbReference type="SAM" id="MobiDB-lite"/>
    </source>
</evidence>
<dbReference type="Proteomes" id="UP000007963">
    <property type="component" value="Unassembled WGS sequence"/>
</dbReference>
<feature type="repeat" description="ANK" evidence="7">
    <location>
        <begin position="523"/>
        <end position="555"/>
    </location>
</feature>
<evidence type="ECO:0000256" key="9">
    <source>
        <dbReference type="SAM" id="Phobius"/>
    </source>
</evidence>
<dbReference type="AlphaFoldDB" id="Q0CJM8"/>
<organism evidence="10 11">
    <name type="scientific">Aspergillus terreus (strain NIH 2624 / FGSC A1156)</name>
    <dbReference type="NCBI Taxonomy" id="341663"/>
    <lineage>
        <taxon>Eukaryota</taxon>
        <taxon>Fungi</taxon>
        <taxon>Dikarya</taxon>
        <taxon>Ascomycota</taxon>
        <taxon>Pezizomycotina</taxon>
        <taxon>Eurotiomycetes</taxon>
        <taxon>Eurotiomycetidae</taxon>
        <taxon>Eurotiales</taxon>
        <taxon>Aspergillaceae</taxon>
        <taxon>Aspergillus</taxon>
        <taxon>Aspergillus subgen. Circumdati</taxon>
    </lineage>
</organism>
<evidence type="ECO:0008006" key="12">
    <source>
        <dbReference type="Google" id="ProtNLM"/>
    </source>
</evidence>
<dbReference type="STRING" id="341663.Q0CJM8"/>
<accession>Q0CJM8</accession>
<dbReference type="HOGENOM" id="CLU_003599_0_0_1"/>
<dbReference type="Pfam" id="PF12796">
    <property type="entry name" value="Ank_2"/>
    <property type="match status" value="1"/>
</dbReference>
<dbReference type="InterPro" id="IPR045863">
    <property type="entry name" value="CorA_TM1_TM2"/>
</dbReference>
<feature type="compositionally biased region" description="Polar residues" evidence="8">
    <location>
        <begin position="11"/>
        <end position="22"/>
    </location>
</feature>
<feature type="transmembrane region" description="Helical" evidence="9">
    <location>
        <begin position="1177"/>
        <end position="1199"/>
    </location>
</feature>
<keyword evidence="2 9" id="KW-0812">Transmembrane</keyword>
<dbReference type="SUPFAM" id="SSF48403">
    <property type="entry name" value="Ankyrin repeat"/>
    <property type="match status" value="2"/>
</dbReference>
<dbReference type="GO" id="GO:0046873">
    <property type="term" value="F:metal ion transmembrane transporter activity"/>
    <property type="evidence" value="ECO:0007669"/>
    <property type="project" value="InterPro"/>
</dbReference>
<dbReference type="eggNOG" id="KOG4177">
    <property type="taxonomic scope" value="Eukaryota"/>
</dbReference>
<feature type="compositionally biased region" description="Basic and acidic residues" evidence="8">
    <location>
        <begin position="23"/>
        <end position="43"/>
    </location>
</feature>
<dbReference type="InterPro" id="IPR002110">
    <property type="entry name" value="Ankyrin_rpt"/>
</dbReference>
<gene>
    <name evidence="10" type="ORF">ATEG_06106</name>
</gene>
<dbReference type="Pfam" id="PF01544">
    <property type="entry name" value="CorA"/>
    <property type="match status" value="1"/>
</dbReference>
<dbReference type="VEuPathDB" id="FungiDB:ATEG_06106"/>
<evidence type="ECO:0000256" key="1">
    <source>
        <dbReference type="ARBA" id="ARBA00004141"/>
    </source>
</evidence>
<dbReference type="SUPFAM" id="SSF144083">
    <property type="entry name" value="Magnesium transport protein CorA, transmembrane region"/>
    <property type="match status" value="1"/>
</dbReference>
<keyword evidence="4 9" id="KW-1133">Transmembrane helix</keyword>
<evidence type="ECO:0000256" key="3">
    <source>
        <dbReference type="ARBA" id="ARBA00022737"/>
    </source>
</evidence>
<dbReference type="PROSITE" id="PS50297">
    <property type="entry name" value="ANK_REP_REGION"/>
    <property type="match status" value="1"/>
</dbReference>
<comment type="subcellular location">
    <subcellularLocation>
        <location evidence="1">Membrane</location>
        <topology evidence="1">Multi-pass membrane protein</topology>
    </subcellularLocation>
</comment>
<feature type="region of interest" description="Disordered" evidence="8">
    <location>
        <begin position="1"/>
        <end position="48"/>
    </location>
</feature>
<feature type="repeat" description="ANK" evidence="7">
    <location>
        <begin position="177"/>
        <end position="209"/>
    </location>
</feature>
<evidence type="ECO:0000256" key="6">
    <source>
        <dbReference type="ARBA" id="ARBA00023136"/>
    </source>
</evidence>
<dbReference type="PROSITE" id="PS50088">
    <property type="entry name" value="ANK_REPEAT"/>
    <property type="match status" value="2"/>
</dbReference>
<dbReference type="PANTHER" id="PTHR24198:SF185">
    <property type="entry name" value="ANKYRIN-3"/>
    <property type="match status" value="1"/>
</dbReference>
<name>Q0CJM8_ASPTN</name>
<proteinExistence type="predicted"/>
<dbReference type="EMBL" id="CH476601">
    <property type="protein sequence ID" value="EAU33867.1"/>
    <property type="molecule type" value="Genomic_DNA"/>
</dbReference>
<keyword evidence="6 9" id="KW-0472">Membrane</keyword>
<dbReference type="OrthoDB" id="341259at2759"/>
<dbReference type="PANTHER" id="PTHR24198">
    <property type="entry name" value="ANKYRIN REPEAT AND PROTEIN KINASE DOMAIN-CONTAINING PROTEIN"/>
    <property type="match status" value="1"/>
</dbReference>
<evidence type="ECO:0000256" key="4">
    <source>
        <dbReference type="ARBA" id="ARBA00022989"/>
    </source>
</evidence>
<evidence type="ECO:0000313" key="11">
    <source>
        <dbReference type="Proteomes" id="UP000007963"/>
    </source>
</evidence>
<protein>
    <recommendedName>
        <fullName evidence="12">Ankyrin repeat protein</fullName>
    </recommendedName>
</protein>
<dbReference type="Gene3D" id="1.25.40.20">
    <property type="entry name" value="Ankyrin repeat-containing domain"/>
    <property type="match status" value="2"/>
</dbReference>
<keyword evidence="3" id="KW-0677">Repeat</keyword>
<dbReference type="RefSeq" id="XP_001215284.1">
    <property type="nucleotide sequence ID" value="XM_001215284.1"/>
</dbReference>
<feature type="region of interest" description="Disordered" evidence="8">
    <location>
        <begin position="890"/>
        <end position="938"/>
    </location>
</feature>
<keyword evidence="5 7" id="KW-0040">ANK repeat</keyword>
<evidence type="ECO:0000256" key="5">
    <source>
        <dbReference type="ARBA" id="ARBA00023043"/>
    </source>
</evidence>
<dbReference type="InterPro" id="IPR036770">
    <property type="entry name" value="Ankyrin_rpt-contain_sf"/>
</dbReference>
<reference evidence="11" key="1">
    <citation type="submission" date="2005-09" db="EMBL/GenBank/DDBJ databases">
        <title>Annotation of the Aspergillus terreus NIH2624 genome.</title>
        <authorList>
            <person name="Birren B.W."/>
            <person name="Lander E.S."/>
            <person name="Galagan J.E."/>
            <person name="Nusbaum C."/>
            <person name="Devon K."/>
            <person name="Henn M."/>
            <person name="Ma L.-J."/>
            <person name="Jaffe D.B."/>
            <person name="Butler J."/>
            <person name="Alvarez P."/>
            <person name="Gnerre S."/>
            <person name="Grabherr M."/>
            <person name="Kleber M."/>
            <person name="Mauceli E.W."/>
            <person name="Brockman W."/>
            <person name="Rounsley S."/>
            <person name="Young S.K."/>
            <person name="LaButti K."/>
            <person name="Pushparaj V."/>
            <person name="DeCaprio D."/>
            <person name="Crawford M."/>
            <person name="Koehrsen M."/>
            <person name="Engels R."/>
            <person name="Montgomery P."/>
            <person name="Pearson M."/>
            <person name="Howarth C."/>
            <person name="Larson L."/>
            <person name="Luoma S."/>
            <person name="White J."/>
            <person name="Alvarado L."/>
            <person name="Kodira C.D."/>
            <person name="Zeng Q."/>
            <person name="Oleary S."/>
            <person name="Yandava C."/>
            <person name="Denning D.W."/>
            <person name="Nierman W.C."/>
            <person name="Milne T."/>
            <person name="Madden K."/>
        </authorList>
    </citation>
    <scope>NUCLEOTIDE SEQUENCE [LARGE SCALE GENOMIC DNA]</scope>
    <source>
        <strain evidence="11">NIH 2624 / FGSC A1156</strain>
    </source>
</reference>
<dbReference type="GeneID" id="4321692"/>
<dbReference type="InterPro" id="IPR002523">
    <property type="entry name" value="MgTranspt_CorA/ZnTranspt_ZntB"/>
</dbReference>
<feature type="compositionally biased region" description="Basic and acidic residues" evidence="8">
    <location>
        <begin position="891"/>
        <end position="900"/>
    </location>
</feature>
<sequence length="1224" mass="137903">MSKDEEHPVSENGSFSSLSEPTVTEREETIHEEVSEAIRDAEPTHSTPNMVSWLDKIGQAIKDDNASELEDLLPIKYIDEIFDVKSRLLPLAAEEGLVICRCTAVVWASAMGSERIVESLLQRGADVLTAKAAIGLAESERTPPVSAFHLAAMNGHAGILHILLDHNPEFLELRTADGETALFLAAQGGSVSAITYLLEMGADPAATQLFKQTALHEVCTRGHAEVCQALLKGILRSDEPNGGAVAKAVITARDYKNHTALDKAVHCGHTGIALQLLETQVYFPRTFFTDEVIRANTSYEEEYSGHILLKKWLDTADEAEILRHGAAVCYWAILLEHLDFLALCHRVSPNREDASWVHVAAIAGSVPIMQRFLKEGGDILASGRAGIRPLHLAAAHGHYALVKEVLLPSLYSRCEKNFYHSLEMLLLPAEGEITAVEFAALGGTGRQDEVERLLWSEVHRLISEQDKREKHGFFRGQPEMATKVLELAARCETPGKEDNLHRFFNMILPHFRQFYISELGLEPGRNALHWAIAYQEPTLVWWLLANGAYLNDSDINLGITINERAKEHALHAKKHGFTPVAPEVNTMIQELLSDSPPIPNHPVLRGDNNAPAFRSEPKEYGNAQAVITDFYQVKDRFTFQPKRRQIRDIIYEVGPQEIMHHTKYRDISTIKARLRVVRPDQKMFRHRGHFMRSYLLTEATQISEPRMHHLRWFHFPDNDFAQLRCAEELMVRLTRDQGLKARDHRPLAQFVRDSCIQLPAGGKKFYVKPQCVTKLGEHSISQKGSSGAFPQWMSATEEPIAVPKKRLWAQRQEPRGINDEKGIVSLYIPYLSWMEWQPRQSQSTLDSTSDQRHEVSVDPIHHEPLTLDQYYYVSLDDTEDRDKTQVLGRYIRREEGRAENPKPSGLPSDSKGPSKANLVSPKKVASKQTHRLDLPRPETPHPILSVGQLWLWILDGNTMITCTSKEPHGADKSFLKRVLDRLDIRNNESAMSAKSMAELIASTAVELLNEKHIPILGNKVSPLEVFRASIGYVRNSEADLFRKFQASLEDENKAEAMAKPGVKTTDLDEYHNIATETDLLQEVKDICDELNILKTLAEDQEHVWRQASEALGDNKPTFSNNAPTEVKKTITGMIHDAEVVQKSIDTLLDLKQKQANLTEAQWTRRQAQDTAKQTDTVVWFTVVTIIFLPLSFLTSLFALNVSSFPHEGGEVSYQGWWIFPIICE</sequence>
<evidence type="ECO:0000256" key="7">
    <source>
        <dbReference type="PROSITE-ProRule" id="PRU00023"/>
    </source>
</evidence>
<dbReference type="SMART" id="SM00248">
    <property type="entry name" value="ANK"/>
    <property type="match status" value="8"/>
</dbReference>